<feature type="region of interest" description="Disordered" evidence="2">
    <location>
        <begin position="214"/>
        <end position="235"/>
    </location>
</feature>
<evidence type="ECO:0000256" key="3">
    <source>
        <dbReference type="SAM" id="Phobius"/>
    </source>
</evidence>
<accession>A0A2L0F6L9</accession>
<dbReference type="OrthoDB" id="10016952at2"/>
<evidence type="ECO:0000313" key="5">
    <source>
        <dbReference type="Proteomes" id="UP000238348"/>
    </source>
</evidence>
<dbReference type="Proteomes" id="UP000238348">
    <property type="component" value="Chromosome"/>
</dbReference>
<evidence type="ECO:0000256" key="2">
    <source>
        <dbReference type="SAM" id="MobiDB-lite"/>
    </source>
</evidence>
<reference evidence="4 5" key="1">
    <citation type="submission" date="2015-09" db="EMBL/GenBank/DDBJ databases">
        <title>Sorangium comparison.</title>
        <authorList>
            <person name="Zaburannyi N."/>
            <person name="Bunk B."/>
            <person name="Overmann J."/>
            <person name="Mueller R."/>
        </authorList>
    </citation>
    <scope>NUCLEOTIDE SEQUENCE [LARGE SCALE GENOMIC DNA]</scope>
    <source>
        <strain evidence="4 5">So ce26</strain>
    </source>
</reference>
<organism evidence="4 5">
    <name type="scientific">Sorangium cellulosum</name>
    <name type="common">Polyangium cellulosum</name>
    <dbReference type="NCBI Taxonomy" id="56"/>
    <lineage>
        <taxon>Bacteria</taxon>
        <taxon>Pseudomonadati</taxon>
        <taxon>Myxococcota</taxon>
        <taxon>Polyangia</taxon>
        <taxon>Polyangiales</taxon>
        <taxon>Polyangiaceae</taxon>
        <taxon>Sorangium</taxon>
    </lineage>
</organism>
<keyword evidence="3" id="KW-0472">Membrane</keyword>
<feature type="coiled-coil region" evidence="1">
    <location>
        <begin position="14"/>
        <end position="79"/>
    </location>
</feature>
<feature type="transmembrane region" description="Helical" evidence="3">
    <location>
        <begin position="127"/>
        <end position="148"/>
    </location>
</feature>
<protein>
    <submittedName>
        <fullName evidence="4">Carbohydrate-binding protein</fullName>
    </submittedName>
</protein>
<keyword evidence="1" id="KW-0175">Coiled coil</keyword>
<keyword evidence="3" id="KW-0812">Transmembrane</keyword>
<dbReference type="EMBL" id="CP012673">
    <property type="protein sequence ID" value="AUX47216.1"/>
    <property type="molecule type" value="Genomic_DNA"/>
</dbReference>
<gene>
    <name evidence="4" type="ORF">SOCE26_087280</name>
</gene>
<dbReference type="RefSeq" id="WP_104985266.1">
    <property type="nucleotide sequence ID" value="NZ_CP012673.1"/>
</dbReference>
<evidence type="ECO:0000256" key="1">
    <source>
        <dbReference type="SAM" id="Coils"/>
    </source>
</evidence>
<evidence type="ECO:0000313" key="4">
    <source>
        <dbReference type="EMBL" id="AUX47216.1"/>
    </source>
</evidence>
<name>A0A2L0F6L9_SORCE</name>
<sequence>MAEIQESSVLFSLKQLMRLEDQRLREEREAAQRRALAEQEARRALERQALAEEEARLRAEEERRRREEAAAREEAARLEAIRAAAVEKARVEAEQRARIEALEKQQEHERSLAALAGDAQRRRLRRLVAAGSALGALVTAATLGLYLGKIRPDAERARAEHAATRAQHERRLAELEGDLAARERQIRDLSLAYQTVRSEAEKAELQRKLNEARRDRDVIQGRITRPPAQPPPKVEPCVCNEGDPMCGCLPR</sequence>
<keyword evidence="3" id="KW-1133">Transmembrane helix</keyword>
<proteinExistence type="predicted"/>
<dbReference type="AlphaFoldDB" id="A0A2L0F6L9"/>